<sequence>MTEHEALIEVQRALEEKYGASRVIREPALGESGISLRPDLLVFKDEERTIPFLAIEYSSLSTPHRRTEDIEQVRRYVEKTGAPFGAIVSEDLLYIFRIDQNDELIEVPVSEYPDIGDEPSAGPQPIGSHEIFEFLVARIRDQLRVRGHQQVSKEFAQQLYRKYEADRESFTVDIKGSFEKDIVSLDESIQQRHESYAPDEAPIDSHVLRTVFSVFSNYDLASTSLDIRRKIVDETFMGDFFDREGEKFTTPPEVAKRLVELLDIADGDSVLDPASGWGYTLRAANEYTDEVVGVELNRGVNNTALFFNDLLGKSGTYVTADFLEMALREDSQALNKSTTLSTFAGDGEDSTRPHLAAEFDRIVLDPPFGGRPELGGGPSEEVLEYIDEGKRVQLHEAFLSLALDRLADGGRLVAIVPTISLVAVRSAWLRKKVVQDYNLRGIIELSDAKLFPYLDSRFSLSVIVVDNHGEPTNEFTGVVCDEGSEDELSQAVAQVKNNEGQRIPVKGGSESLLPSELLGMEEAQRALHDRFDNVAPLEEVATQIEGGARRSGEEVEPYEDPSSDISYLKLSADLYEWTTRINDDTPVADSTDVLIGLKGTPGKVYHPGEKVVASSNWAIIRFDSEAEAAVYAAYLASQMGQQQIESMGRGATIQYIPLRRVGDVIVPLYSDSELKDLVEEVQKRRDEYHDEQRDYTAVDFEGVF</sequence>
<dbReference type="GO" id="GO:0003677">
    <property type="term" value="F:DNA binding"/>
    <property type="evidence" value="ECO:0007669"/>
    <property type="project" value="UniProtKB-KW"/>
</dbReference>
<dbReference type="SUPFAM" id="SSF53335">
    <property type="entry name" value="S-adenosyl-L-methionine-dependent methyltransferases"/>
    <property type="match status" value="1"/>
</dbReference>
<accession>A0A1X4H7W2</accession>
<organism evidence="4 5">
    <name type="scientific">Halorubrum ezzemoulense DSM 17463</name>
    <dbReference type="NCBI Taxonomy" id="1121945"/>
    <lineage>
        <taxon>Archaea</taxon>
        <taxon>Methanobacteriati</taxon>
        <taxon>Methanobacteriota</taxon>
        <taxon>Stenosarchaea group</taxon>
        <taxon>Halobacteria</taxon>
        <taxon>Halobacteriales</taxon>
        <taxon>Haloferacaceae</taxon>
        <taxon>Halorubrum</taxon>
    </lineage>
</organism>
<dbReference type="InterPro" id="IPR029063">
    <property type="entry name" value="SAM-dependent_MTases_sf"/>
</dbReference>
<dbReference type="GO" id="GO:0032259">
    <property type="term" value="P:methylation"/>
    <property type="evidence" value="ECO:0007669"/>
    <property type="project" value="InterPro"/>
</dbReference>
<dbReference type="GO" id="GO:0009307">
    <property type="term" value="P:DNA restriction-modification system"/>
    <property type="evidence" value="ECO:0007669"/>
    <property type="project" value="UniProtKB-KW"/>
</dbReference>
<dbReference type="RefSeq" id="WP_049931528.1">
    <property type="nucleotide sequence ID" value="NZ_ATXS01000006.1"/>
</dbReference>
<dbReference type="InterPro" id="IPR044946">
    <property type="entry name" value="Restrct_endonuc_typeI_TRD_sf"/>
</dbReference>
<keyword evidence="2" id="KW-0238">DNA-binding</keyword>
<proteinExistence type="predicted"/>
<dbReference type="InterPro" id="IPR002052">
    <property type="entry name" value="DNA_methylase_N6_adenine_CS"/>
</dbReference>
<dbReference type="AlphaFoldDB" id="A0A1X4H7W2"/>
<reference evidence="4 5" key="1">
    <citation type="submission" date="2017-04" db="EMBL/GenBank/DDBJ databases">
        <title>MLSA of the genus Halorubrum.</title>
        <authorList>
            <person name="De La Haba R."/>
            <person name="Sanchez-Porro C."/>
            <person name="Infante-Dominguez C."/>
            <person name="Ventosa A."/>
        </authorList>
    </citation>
    <scope>NUCLEOTIDE SEQUENCE [LARGE SCALE GENOMIC DNA]</scope>
    <source>
        <strain evidence="4 5">DSM 17463</strain>
    </source>
</reference>
<dbReference type="Proteomes" id="UP000193587">
    <property type="component" value="Unassembled WGS sequence"/>
</dbReference>
<dbReference type="PANTHER" id="PTHR42998">
    <property type="entry name" value="TYPE I RESTRICTION ENZYME HINDVIIP M PROTEIN-RELATED"/>
    <property type="match status" value="1"/>
</dbReference>
<protein>
    <recommendedName>
        <fullName evidence="3">DNA methylase adenine-specific domain-containing protein</fullName>
    </recommendedName>
</protein>
<evidence type="ECO:0000259" key="3">
    <source>
        <dbReference type="Pfam" id="PF02384"/>
    </source>
</evidence>
<dbReference type="PROSITE" id="PS00092">
    <property type="entry name" value="N6_MTASE"/>
    <property type="match status" value="1"/>
</dbReference>
<dbReference type="STRING" id="1121945.GCA_000421805_01743"/>
<dbReference type="Gene3D" id="3.40.50.150">
    <property type="entry name" value="Vaccinia Virus protein VP39"/>
    <property type="match status" value="1"/>
</dbReference>
<dbReference type="PRINTS" id="PR00507">
    <property type="entry name" value="N12N6MTFRASE"/>
</dbReference>
<evidence type="ECO:0000313" key="5">
    <source>
        <dbReference type="Proteomes" id="UP000193587"/>
    </source>
</evidence>
<dbReference type="InterPro" id="IPR052916">
    <property type="entry name" value="Type-I_RE_MTase_Subunit"/>
</dbReference>
<feature type="domain" description="DNA methylase adenine-specific" evidence="3">
    <location>
        <begin position="234"/>
        <end position="452"/>
    </location>
</feature>
<keyword evidence="1" id="KW-0680">Restriction system</keyword>
<dbReference type="SUPFAM" id="SSF116734">
    <property type="entry name" value="DNA methylase specificity domain"/>
    <property type="match status" value="1"/>
</dbReference>
<dbReference type="InterPro" id="IPR003356">
    <property type="entry name" value="DNA_methylase_A-5"/>
</dbReference>
<name>A0A1X4H7W2_HALEZ</name>
<dbReference type="Pfam" id="PF02384">
    <property type="entry name" value="N6_Mtase"/>
    <property type="match status" value="1"/>
</dbReference>
<dbReference type="EMBL" id="NEDJ01000023">
    <property type="protein sequence ID" value="OSP07323.1"/>
    <property type="molecule type" value="Genomic_DNA"/>
</dbReference>
<evidence type="ECO:0000256" key="1">
    <source>
        <dbReference type="ARBA" id="ARBA00022747"/>
    </source>
</evidence>
<gene>
    <name evidence="4" type="ORF">B9H04_08195</name>
</gene>
<evidence type="ECO:0000313" key="4">
    <source>
        <dbReference type="EMBL" id="OSP07323.1"/>
    </source>
</evidence>
<dbReference type="GO" id="GO:0008170">
    <property type="term" value="F:N-methyltransferase activity"/>
    <property type="evidence" value="ECO:0007669"/>
    <property type="project" value="InterPro"/>
</dbReference>
<dbReference type="CDD" id="cd02440">
    <property type="entry name" value="AdoMet_MTases"/>
    <property type="match status" value="1"/>
</dbReference>
<dbReference type="Gene3D" id="3.90.220.20">
    <property type="entry name" value="DNA methylase specificity domains"/>
    <property type="match status" value="1"/>
</dbReference>
<dbReference type="PANTHER" id="PTHR42998:SF1">
    <property type="entry name" value="TYPE I RESTRICTION ENZYME HINDI METHYLASE SUBUNIT"/>
    <property type="match status" value="1"/>
</dbReference>
<comment type="caution">
    <text evidence="4">The sequence shown here is derived from an EMBL/GenBank/DDBJ whole genome shotgun (WGS) entry which is preliminary data.</text>
</comment>
<evidence type="ECO:0000256" key="2">
    <source>
        <dbReference type="ARBA" id="ARBA00023125"/>
    </source>
</evidence>